<evidence type="ECO:0000313" key="10">
    <source>
        <dbReference type="Proteomes" id="UP000626370"/>
    </source>
</evidence>
<dbReference type="Proteomes" id="UP000626370">
    <property type="component" value="Unassembled WGS sequence"/>
</dbReference>
<comment type="subcellular location">
    <subcellularLocation>
        <location evidence="1">Cell envelope</location>
    </subcellularLocation>
</comment>
<name>A0ABQ3IZ17_9GAMM</name>
<feature type="transmembrane region" description="Helical" evidence="6">
    <location>
        <begin position="6"/>
        <end position="24"/>
    </location>
</feature>
<dbReference type="EMBL" id="BNAH01000010">
    <property type="protein sequence ID" value="GHE95241.1"/>
    <property type="molecule type" value="Genomic_DNA"/>
</dbReference>
<evidence type="ECO:0000256" key="1">
    <source>
        <dbReference type="ARBA" id="ARBA00004196"/>
    </source>
</evidence>
<evidence type="ECO:0000256" key="6">
    <source>
        <dbReference type="SAM" id="Phobius"/>
    </source>
</evidence>
<dbReference type="PANTHER" id="PTHR47870:SF4">
    <property type="entry name" value="CYTOCHROME C-TYPE BIOGENESIS PROTEIN CYCH"/>
    <property type="match status" value="1"/>
</dbReference>
<keyword evidence="6" id="KW-0472">Membrane</keyword>
<feature type="domain" description="Cytochrome c-type biogenesis protein H Ig-like" evidence="7">
    <location>
        <begin position="304"/>
        <end position="412"/>
    </location>
</feature>
<evidence type="ECO:0000259" key="8">
    <source>
        <dbReference type="Pfam" id="PF23914"/>
    </source>
</evidence>
<sequence>MPEFFIITLIFIALTLVVVWLHFLKQGQQQNVVDNSLRDETNIRLYHEHKAEIEKDLEKGNIDQESYSYLITELDQSLLQDIEENQAETKKSAAQAKRLSILWPVMLSLFIIVFSGYYYHQHGAYQLVSSTPKSNADSEQINAEQAAFAELQKVKAELDKNPDNSDLWYSYGQGLVGTRQFEQAQSAFDKVIELEGEKADVYGAKAQASYYQNQQQITAQVQAFIDKALSIDPNEPSTNILLGMDHFLAERFEEAIRFWQLVVDDNRTNVNIAALQQAINEAKNRLMLSQNPNSESVSNDVKLDIVVSLSDDIIEKLSKGEDKIVFIYAIPTDGARMPLAAVKVKASDLPLEISLTDANAMTPQAKLSDVTSVHLFAIVSADGGVGIKSGDFKAEINNVDLSNDKTHQLVIDQVVE</sequence>
<dbReference type="InterPro" id="IPR051263">
    <property type="entry name" value="C-type_cytochrome_biogenesis"/>
</dbReference>
<keyword evidence="2" id="KW-0677">Repeat</keyword>
<dbReference type="Gene3D" id="1.25.40.10">
    <property type="entry name" value="Tetratricopeptide repeat domain"/>
    <property type="match status" value="1"/>
</dbReference>
<keyword evidence="6" id="KW-1133">Transmembrane helix</keyword>
<evidence type="ECO:0000256" key="5">
    <source>
        <dbReference type="PROSITE-ProRule" id="PRU00339"/>
    </source>
</evidence>
<feature type="transmembrane region" description="Helical" evidence="6">
    <location>
        <begin position="99"/>
        <end position="119"/>
    </location>
</feature>
<evidence type="ECO:0000256" key="4">
    <source>
        <dbReference type="ARBA" id="ARBA00022803"/>
    </source>
</evidence>
<dbReference type="InterPro" id="IPR011990">
    <property type="entry name" value="TPR-like_helical_dom_sf"/>
</dbReference>
<protein>
    <submittedName>
        <fullName evidence="9">C-type cytochrome biogenesis protein CcmI</fullName>
    </submittedName>
</protein>
<keyword evidence="3" id="KW-0201">Cytochrome c-type biogenesis</keyword>
<feature type="repeat" description="TPR" evidence="5">
    <location>
        <begin position="165"/>
        <end position="198"/>
    </location>
</feature>
<dbReference type="PANTHER" id="PTHR47870">
    <property type="entry name" value="CYTOCHROME C-TYPE BIOGENESIS PROTEIN CCMH"/>
    <property type="match status" value="1"/>
</dbReference>
<feature type="domain" description="Cytochrome c-type biogenesis protein H TPR" evidence="8">
    <location>
        <begin position="155"/>
        <end position="262"/>
    </location>
</feature>
<evidence type="ECO:0000256" key="2">
    <source>
        <dbReference type="ARBA" id="ARBA00022737"/>
    </source>
</evidence>
<keyword evidence="6" id="KW-0812">Transmembrane</keyword>
<evidence type="ECO:0000259" key="7">
    <source>
        <dbReference type="Pfam" id="PF23892"/>
    </source>
</evidence>
<dbReference type="RefSeq" id="WP_189378682.1">
    <property type="nucleotide sequence ID" value="NZ_BNAH01000010.1"/>
</dbReference>
<keyword evidence="10" id="KW-1185">Reference proteome</keyword>
<dbReference type="Pfam" id="PF23914">
    <property type="entry name" value="TPR_CcmH_CycH"/>
    <property type="match status" value="1"/>
</dbReference>
<reference evidence="10" key="1">
    <citation type="journal article" date="2019" name="Int. J. Syst. Evol. Microbiol.">
        <title>The Global Catalogue of Microorganisms (GCM) 10K type strain sequencing project: providing services to taxonomists for standard genome sequencing and annotation.</title>
        <authorList>
            <consortium name="The Broad Institute Genomics Platform"/>
            <consortium name="The Broad Institute Genome Sequencing Center for Infectious Disease"/>
            <person name="Wu L."/>
            <person name="Ma J."/>
        </authorList>
    </citation>
    <scope>NUCLEOTIDE SEQUENCE [LARGE SCALE GENOMIC DNA]</scope>
    <source>
        <strain evidence="10">CGMCC 1.15922</strain>
    </source>
</reference>
<dbReference type="Pfam" id="PF23892">
    <property type="entry name" value="Ig_CycH"/>
    <property type="match status" value="1"/>
</dbReference>
<dbReference type="SUPFAM" id="SSF48452">
    <property type="entry name" value="TPR-like"/>
    <property type="match status" value="1"/>
</dbReference>
<dbReference type="PROSITE" id="PS50005">
    <property type="entry name" value="TPR"/>
    <property type="match status" value="1"/>
</dbReference>
<evidence type="ECO:0000256" key="3">
    <source>
        <dbReference type="ARBA" id="ARBA00022748"/>
    </source>
</evidence>
<dbReference type="NCBIfam" id="TIGR03142">
    <property type="entry name" value="cytochro_ccmI"/>
    <property type="match status" value="1"/>
</dbReference>
<keyword evidence="4 5" id="KW-0802">TPR repeat</keyword>
<dbReference type="InterPro" id="IPR056412">
    <property type="entry name" value="Ig_CycH"/>
</dbReference>
<dbReference type="InterPro" id="IPR017560">
    <property type="entry name" value="Cyt_c_biogenesis_CcmI"/>
</dbReference>
<organism evidence="9 10">
    <name type="scientific">Thalassotalea profundi</name>
    <dbReference type="NCBI Taxonomy" id="2036687"/>
    <lineage>
        <taxon>Bacteria</taxon>
        <taxon>Pseudomonadati</taxon>
        <taxon>Pseudomonadota</taxon>
        <taxon>Gammaproteobacteria</taxon>
        <taxon>Alteromonadales</taxon>
        <taxon>Colwelliaceae</taxon>
        <taxon>Thalassotalea</taxon>
    </lineage>
</organism>
<gene>
    <name evidence="9" type="primary">ccmI</name>
    <name evidence="9" type="ORF">GCM10011501_26000</name>
</gene>
<comment type="caution">
    <text evidence="9">The sequence shown here is derived from an EMBL/GenBank/DDBJ whole genome shotgun (WGS) entry which is preliminary data.</text>
</comment>
<dbReference type="InterPro" id="IPR019734">
    <property type="entry name" value="TPR_rpt"/>
</dbReference>
<proteinExistence type="predicted"/>
<dbReference type="InterPro" id="IPR056413">
    <property type="entry name" value="TPR_CcmH_CycH"/>
</dbReference>
<evidence type="ECO:0000313" key="9">
    <source>
        <dbReference type="EMBL" id="GHE95241.1"/>
    </source>
</evidence>
<accession>A0ABQ3IZ17</accession>